<dbReference type="InterPro" id="IPR016151">
    <property type="entry name" value="DNA_mismatch_repair_MutS_N"/>
</dbReference>
<reference evidence="2" key="1">
    <citation type="submission" date="2023-02" db="EMBL/GenBank/DDBJ databases">
        <title>Genome of toxic invasive species Heracleum sosnowskyi carries increased number of genes despite the absence of recent whole-genome duplications.</title>
        <authorList>
            <person name="Schelkunov M."/>
            <person name="Shtratnikova V."/>
            <person name="Makarenko M."/>
            <person name="Klepikova A."/>
            <person name="Omelchenko D."/>
            <person name="Novikova G."/>
            <person name="Obukhova E."/>
            <person name="Bogdanov V."/>
            <person name="Penin A."/>
            <person name="Logacheva M."/>
        </authorList>
    </citation>
    <scope>NUCLEOTIDE SEQUENCE</scope>
    <source>
        <strain evidence="2">Hsosn_3</strain>
        <tissue evidence="2">Leaf</tissue>
    </source>
</reference>
<name>A0AAD8J620_9APIA</name>
<sequence length="125" mass="13967">MGYSIKWPNIFPQTNKPAEIKKKSEESNGKLTESTPKKMILIPEIKFTKLFINGQFVDSISSSYKVGMIEQVETSEQAKSRGASSIIQRKLVQVVTPSTNLDGNIGPDVVHLLSITELHSSTYRR</sequence>
<dbReference type="EMBL" id="JAUIZM010000002">
    <property type="protein sequence ID" value="KAK1396881.1"/>
    <property type="molecule type" value="Genomic_DNA"/>
</dbReference>
<evidence type="ECO:0000313" key="2">
    <source>
        <dbReference type="EMBL" id="KAK1396881.1"/>
    </source>
</evidence>
<dbReference type="AlphaFoldDB" id="A0AAD8J620"/>
<dbReference type="GO" id="GO:0006298">
    <property type="term" value="P:mismatch repair"/>
    <property type="evidence" value="ECO:0007669"/>
    <property type="project" value="InterPro"/>
</dbReference>
<keyword evidence="3" id="KW-1185">Reference proteome</keyword>
<dbReference type="GO" id="GO:0030983">
    <property type="term" value="F:mismatched DNA binding"/>
    <property type="evidence" value="ECO:0007669"/>
    <property type="project" value="InterPro"/>
</dbReference>
<reference evidence="2" key="2">
    <citation type="submission" date="2023-05" db="EMBL/GenBank/DDBJ databases">
        <authorList>
            <person name="Schelkunov M.I."/>
        </authorList>
    </citation>
    <scope>NUCLEOTIDE SEQUENCE</scope>
    <source>
        <strain evidence="2">Hsosn_3</strain>
        <tissue evidence="2">Leaf</tissue>
    </source>
</reference>
<protein>
    <recommendedName>
        <fullName evidence="1">DNA mismatch repair protein MutS-like N-terminal domain-containing protein</fullName>
    </recommendedName>
</protein>
<dbReference type="Proteomes" id="UP001237642">
    <property type="component" value="Unassembled WGS sequence"/>
</dbReference>
<dbReference type="InterPro" id="IPR007695">
    <property type="entry name" value="DNA_mismatch_repair_MutS-lik_N"/>
</dbReference>
<dbReference type="SUPFAM" id="SSF55271">
    <property type="entry name" value="DNA repair protein MutS, domain I"/>
    <property type="match status" value="1"/>
</dbReference>
<organism evidence="2 3">
    <name type="scientific">Heracleum sosnowskyi</name>
    <dbReference type="NCBI Taxonomy" id="360622"/>
    <lineage>
        <taxon>Eukaryota</taxon>
        <taxon>Viridiplantae</taxon>
        <taxon>Streptophyta</taxon>
        <taxon>Embryophyta</taxon>
        <taxon>Tracheophyta</taxon>
        <taxon>Spermatophyta</taxon>
        <taxon>Magnoliopsida</taxon>
        <taxon>eudicotyledons</taxon>
        <taxon>Gunneridae</taxon>
        <taxon>Pentapetalae</taxon>
        <taxon>asterids</taxon>
        <taxon>campanulids</taxon>
        <taxon>Apiales</taxon>
        <taxon>Apiaceae</taxon>
        <taxon>Apioideae</taxon>
        <taxon>apioid superclade</taxon>
        <taxon>Tordylieae</taxon>
        <taxon>Tordyliinae</taxon>
        <taxon>Heracleum</taxon>
    </lineage>
</organism>
<proteinExistence type="predicted"/>
<evidence type="ECO:0000313" key="3">
    <source>
        <dbReference type="Proteomes" id="UP001237642"/>
    </source>
</evidence>
<gene>
    <name evidence="2" type="ORF">POM88_006744</name>
</gene>
<dbReference type="GO" id="GO:0005524">
    <property type="term" value="F:ATP binding"/>
    <property type="evidence" value="ECO:0007669"/>
    <property type="project" value="InterPro"/>
</dbReference>
<comment type="caution">
    <text evidence="2">The sequence shown here is derived from an EMBL/GenBank/DDBJ whole genome shotgun (WGS) entry which is preliminary data.</text>
</comment>
<dbReference type="Pfam" id="PF01624">
    <property type="entry name" value="MutS_I"/>
    <property type="match status" value="1"/>
</dbReference>
<accession>A0AAD8J620</accession>
<dbReference type="Gene3D" id="3.40.1170.10">
    <property type="entry name" value="DNA repair protein MutS, domain I"/>
    <property type="match status" value="1"/>
</dbReference>
<evidence type="ECO:0000259" key="1">
    <source>
        <dbReference type="Pfam" id="PF01624"/>
    </source>
</evidence>
<feature type="domain" description="DNA mismatch repair protein MutS-like N-terminal" evidence="1">
    <location>
        <begin position="54"/>
        <end position="102"/>
    </location>
</feature>